<keyword evidence="2" id="KW-1133">Transmembrane helix</keyword>
<feature type="compositionally biased region" description="Basic and acidic residues" evidence="1">
    <location>
        <begin position="235"/>
        <end position="267"/>
    </location>
</feature>
<dbReference type="EMBL" id="CABVLU010000003">
    <property type="protein sequence ID" value="VVT53101.1"/>
    <property type="molecule type" value="Genomic_DNA"/>
</dbReference>
<evidence type="ECO:0000256" key="1">
    <source>
        <dbReference type="SAM" id="MobiDB-lite"/>
    </source>
</evidence>
<name>A0A5E8BQ73_9ASCO</name>
<feature type="compositionally biased region" description="Polar residues" evidence="1">
    <location>
        <begin position="155"/>
        <end position="173"/>
    </location>
</feature>
<feature type="region of interest" description="Disordered" evidence="1">
    <location>
        <begin position="1"/>
        <end position="28"/>
    </location>
</feature>
<evidence type="ECO:0000313" key="4">
    <source>
        <dbReference type="Proteomes" id="UP000398389"/>
    </source>
</evidence>
<protein>
    <submittedName>
        <fullName evidence="3">Uncharacterized protein</fullName>
    </submittedName>
</protein>
<dbReference type="GeneID" id="43582222"/>
<sequence length="325" mass="36150">MSIGYPPLPQHVPANRYSPRATDSSSKHHQASVIDPLIILALLVTENTKQIANTLISIPLFTSKSKKKSHSVTQVSMFFPLVTFILFSLFSIAILGVFWTSMAVILLAPVLVGVTVFSISFYATYYVSRRVYNKYGKSAVNKKLTLLGIRKSKPPASSASETTSVKSLPNGTNTTWSRASQLVNKIAPGRIVQGDKDKATNKKNWWKFVNKMDATVYMSEGERDEFYRRVNEVRERRQNARKVAEDSFSDIKDESSRIVEDAEDKPAETPVANILTPEVVGSAPSNYDEEQTQEEEEEEDGEGDEGYGEGVPPYQEDGTMSQGAY</sequence>
<feature type="transmembrane region" description="Helical" evidence="2">
    <location>
        <begin position="105"/>
        <end position="127"/>
    </location>
</feature>
<accession>A0A5E8BQ73</accession>
<dbReference type="Proteomes" id="UP000398389">
    <property type="component" value="Unassembled WGS sequence"/>
</dbReference>
<feature type="transmembrane region" description="Helical" evidence="2">
    <location>
        <begin position="75"/>
        <end position="99"/>
    </location>
</feature>
<keyword evidence="2" id="KW-0812">Transmembrane</keyword>
<keyword evidence="4" id="KW-1185">Reference proteome</keyword>
<evidence type="ECO:0000313" key="3">
    <source>
        <dbReference type="EMBL" id="VVT53101.1"/>
    </source>
</evidence>
<gene>
    <name evidence="3" type="ORF">SAPINGB_P003404</name>
</gene>
<feature type="region of interest" description="Disordered" evidence="1">
    <location>
        <begin position="235"/>
        <end position="325"/>
    </location>
</feature>
<dbReference type="RefSeq" id="XP_031854013.1">
    <property type="nucleotide sequence ID" value="XM_031998122.1"/>
</dbReference>
<proteinExistence type="predicted"/>
<dbReference type="AlphaFoldDB" id="A0A5E8BQ73"/>
<evidence type="ECO:0000256" key="2">
    <source>
        <dbReference type="SAM" id="Phobius"/>
    </source>
</evidence>
<organism evidence="3 4">
    <name type="scientific">Magnusiomyces paraingens</name>
    <dbReference type="NCBI Taxonomy" id="2606893"/>
    <lineage>
        <taxon>Eukaryota</taxon>
        <taxon>Fungi</taxon>
        <taxon>Dikarya</taxon>
        <taxon>Ascomycota</taxon>
        <taxon>Saccharomycotina</taxon>
        <taxon>Dipodascomycetes</taxon>
        <taxon>Dipodascales</taxon>
        <taxon>Dipodascaceae</taxon>
        <taxon>Magnusiomyces</taxon>
    </lineage>
</organism>
<feature type="region of interest" description="Disordered" evidence="1">
    <location>
        <begin position="152"/>
        <end position="173"/>
    </location>
</feature>
<keyword evidence="2" id="KW-0472">Membrane</keyword>
<reference evidence="3 4" key="1">
    <citation type="submission" date="2019-09" db="EMBL/GenBank/DDBJ databases">
        <authorList>
            <person name="Brejova B."/>
        </authorList>
    </citation>
    <scope>NUCLEOTIDE SEQUENCE [LARGE SCALE GENOMIC DNA]</scope>
</reference>
<feature type="compositionally biased region" description="Pro residues" evidence="1">
    <location>
        <begin position="1"/>
        <end position="10"/>
    </location>
</feature>
<feature type="compositionally biased region" description="Acidic residues" evidence="1">
    <location>
        <begin position="287"/>
        <end position="307"/>
    </location>
</feature>